<proteinExistence type="predicted"/>
<dbReference type="Pfam" id="PF23137">
    <property type="entry name" value="HVO_0758"/>
    <property type="match status" value="1"/>
</dbReference>
<evidence type="ECO:0000313" key="1">
    <source>
        <dbReference type="EMBL" id="MFC7081023.1"/>
    </source>
</evidence>
<dbReference type="GeneID" id="79302258"/>
<dbReference type="InterPro" id="IPR049697">
    <property type="entry name" value="HVO_0758-like"/>
</dbReference>
<protein>
    <submittedName>
        <fullName evidence="1">Uncharacterized protein</fullName>
    </submittedName>
</protein>
<reference evidence="1 2" key="1">
    <citation type="journal article" date="2019" name="Int. J. Syst. Evol. Microbiol.">
        <title>The Global Catalogue of Microorganisms (GCM) 10K type strain sequencing project: providing services to taxonomists for standard genome sequencing and annotation.</title>
        <authorList>
            <consortium name="The Broad Institute Genomics Platform"/>
            <consortium name="The Broad Institute Genome Sequencing Center for Infectious Disease"/>
            <person name="Wu L."/>
            <person name="Ma J."/>
        </authorList>
    </citation>
    <scope>NUCLEOTIDE SEQUENCE [LARGE SCALE GENOMIC DNA]</scope>
    <source>
        <strain evidence="1 2">DT72</strain>
    </source>
</reference>
<dbReference type="RefSeq" id="WP_276281080.1">
    <property type="nucleotide sequence ID" value="NZ_CP119809.1"/>
</dbReference>
<name>A0ABD5WPP9_9EURY</name>
<keyword evidence="2" id="KW-1185">Reference proteome</keyword>
<organism evidence="1 2">
    <name type="scientific">Halorussus caseinilyticus</name>
    <dbReference type="NCBI Taxonomy" id="3034025"/>
    <lineage>
        <taxon>Archaea</taxon>
        <taxon>Methanobacteriati</taxon>
        <taxon>Methanobacteriota</taxon>
        <taxon>Stenosarchaea group</taxon>
        <taxon>Halobacteria</taxon>
        <taxon>Halobacteriales</taxon>
        <taxon>Haladaptataceae</taxon>
        <taxon>Halorussus</taxon>
    </lineage>
</organism>
<dbReference type="AlphaFoldDB" id="A0ABD5WPP9"/>
<evidence type="ECO:0000313" key="2">
    <source>
        <dbReference type="Proteomes" id="UP001596407"/>
    </source>
</evidence>
<gene>
    <name evidence="1" type="ORF">ACFQJ6_13820</name>
</gene>
<dbReference type="Proteomes" id="UP001596407">
    <property type="component" value="Unassembled WGS sequence"/>
</dbReference>
<accession>A0ABD5WPP9</accession>
<sequence length="63" mass="7209">MKSIRRGLWDMEVEKDSRGRFSCRICRQSLVAQADDEKGVERSCPDCGRAWRSRASKPTTFTG</sequence>
<comment type="caution">
    <text evidence="1">The sequence shown here is derived from an EMBL/GenBank/DDBJ whole genome shotgun (WGS) entry which is preliminary data.</text>
</comment>
<dbReference type="EMBL" id="JBHSZH010000005">
    <property type="protein sequence ID" value="MFC7081023.1"/>
    <property type="molecule type" value="Genomic_DNA"/>
</dbReference>